<protein>
    <recommendedName>
        <fullName evidence="6">Protein kinase domain-containing protein</fullName>
    </recommendedName>
</protein>
<reference evidence="7" key="1">
    <citation type="submission" date="2021-01" db="EMBL/GenBank/DDBJ databases">
        <authorList>
            <person name="Kaushik A."/>
        </authorList>
    </citation>
    <scope>NUCLEOTIDE SEQUENCE</scope>
    <source>
        <strain evidence="7">AG5</strain>
    </source>
</reference>
<keyword evidence="1" id="KW-0808">Transferase</keyword>
<evidence type="ECO:0000256" key="1">
    <source>
        <dbReference type="ARBA" id="ARBA00022679"/>
    </source>
</evidence>
<evidence type="ECO:0000313" key="8">
    <source>
        <dbReference type="Proteomes" id="UP000663827"/>
    </source>
</evidence>
<sequence>TPTYAIITPHYHLKTAKPRSAFSSLGTSPLIGNRPSSSLHPLGQTSVVLGKRSHDRSNPSSSSDDFWADTKKRKYQLTYDTETDQQLSTPPFELPPRVTRPSSSLHTSVDPSPELAVPAAMTFKPPPPVVVRSAPQQPQATASYSINAWPRHSPPTVRRNIAAEELNTSLRRNLMREHIFSTLAMRGVLGSEPSIQTAAGVRVTGPGVEDGERAERNLISTRSKSWAVDFYNFGPSSEISPAFAIAPQPSPAPSTSAAATVASAPALTPAPAVATIPTQGTLSTTLIDSTSRLVGTSQYTDGSGDILQSDTPYYAASVIYDCLMERGCPDLMSLIDPDGFSSSAVAEGGFGDIWKGRFHDSRKLAIKMLRFACLTGDNKKKELKRFAREIYHWSKLDHENVNKLMGVIMFQERLGMVSEWMEHGNLRQYLNRNSSASRPKLCIQIAKGVVYLHGVNMIHGDLKACNILVSSTGILKITDFDFSIYPECSLAFSATSRNRGGTLRWMAPELVVVVEAEPPQRNAKTDIYALGMTFLETITNAHPFCECRHDHQIYGKLERKDHPQRSESYFPDTEWGTQMWSLLLQCWDFNPVSRPTADGVLRSLLTLENEATYAS</sequence>
<name>A0A8H3HQI0_9AGAM</name>
<evidence type="ECO:0000256" key="5">
    <source>
        <dbReference type="SAM" id="MobiDB-lite"/>
    </source>
</evidence>
<gene>
    <name evidence="7" type="ORF">RDB_LOCUS107148</name>
</gene>
<feature type="domain" description="Protein kinase" evidence="6">
    <location>
        <begin position="339"/>
        <end position="607"/>
    </location>
</feature>
<dbReference type="SUPFAM" id="SSF56112">
    <property type="entry name" value="Protein kinase-like (PK-like)"/>
    <property type="match status" value="1"/>
</dbReference>
<dbReference type="Pfam" id="PF07714">
    <property type="entry name" value="PK_Tyr_Ser-Thr"/>
    <property type="match status" value="1"/>
</dbReference>
<feature type="compositionally biased region" description="Polar residues" evidence="5">
    <location>
        <begin position="100"/>
        <end position="110"/>
    </location>
</feature>
<evidence type="ECO:0000313" key="7">
    <source>
        <dbReference type="EMBL" id="CAE7171684.1"/>
    </source>
</evidence>
<dbReference type="PROSITE" id="PS00108">
    <property type="entry name" value="PROTEIN_KINASE_ST"/>
    <property type="match status" value="1"/>
</dbReference>
<feature type="non-terminal residue" evidence="7">
    <location>
        <position position="615"/>
    </location>
</feature>
<dbReference type="SMART" id="SM00220">
    <property type="entry name" value="S_TKc"/>
    <property type="match status" value="1"/>
</dbReference>
<dbReference type="InterPro" id="IPR001245">
    <property type="entry name" value="Ser-Thr/Tyr_kinase_cat_dom"/>
</dbReference>
<organism evidence="7 8">
    <name type="scientific">Rhizoctonia solani</name>
    <dbReference type="NCBI Taxonomy" id="456999"/>
    <lineage>
        <taxon>Eukaryota</taxon>
        <taxon>Fungi</taxon>
        <taxon>Dikarya</taxon>
        <taxon>Basidiomycota</taxon>
        <taxon>Agaricomycotina</taxon>
        <taxon>Agaricomycetes</taxon>
        <taxon>Cantharellales</taxon>
        <taxon>Ceratobasidiaceae</taxon>
        <taxon>Rhizoctonia</taxon>
    </lineage>
</organism>
<dbReference type="PANTHER" id="PTHR44329:SF288">
    <property type="entry name" value="MITOGEN-ACTIVATED PROTEIN KINASE KINASE KINASE 20"/>
    <property type="match status" value="1"/>
</dbReference>
<keyword evidence="2" id="KW-0547">Nucleotide-binding</keyword>
<dbReference type="GO" id="GO:0005524">
    <property type="term" value="F:ATP binding"/>
    <property type="evidence" value="ECO:0007669"/>
    <property type="project" value="UniProtKB-KW"/>
</dbReference>
<dbReference type="GO" id="GO:0004674">
    <property type="term" value="F:protein serine/threonine kinase activity"/>
    <property type="evidence" value="ECO:0007669"/>
    <property type="project" value="TreeGrafter"/>
</dbReference>
<dbReference type="InterPro" id="IPR011009">
    <property type="entry name" value="Kinase-like_dom_sf"/>
</dbReference>
<feature type="region of interest" description="Disordered" evidence="5">
    <location>
        <begin position="79"/>
        <end position="111"/>
    </location>
</feature>
<accession>A0A8H3HQI0</accession>
<dbReference type="Gene3D" id="1.10.510.10">
    <property type="entry name" value="Transferase(Phosphotransferase) domain 1"/>
    <property type="match status" value="1"/>
</dbReference>
<keyword evidence="4" id="KW-0067">ATP-binding</keyword>
<dbReference type="PROSITE" id="PS50011">
    <property type="entry name" value="PROTEIN_KINASE_DOM"/>
    <property type="match status" value="1"/>
</dbReference>
<evidence type="ECO:0000259" key="6">
    <source>
        <dbReference type="PROSITE" id="PS50011"/>
    </source>
</evidence>
<feature type="compositionally biased region" description="Polar residues" evidence="5">
    <location>
        <begin position="79"/>
        <end position="89"/>
    </location>
</feature>
<dbReference type="PRINTS" id="PR00109">
    <property type="entry name" value="TYRKINASE"/>
</dbReference>
<proteinExistence type="predicted"/>
<evidence type="ECO:0000256" key="2">
    <source>
        <dbReference type="ARBA" id="ARBA00022741"/>
    </source>
</evidence>
<dbReference type="Proteomes" id="UP000663827">
    <property type="component" value="Unassembled WGS sequence"/>
</dbReference>
<keyword evidence="3" id="KW-0418">Kinase</keyword>
<dbReference type="InterPro" id="IPR051681">
    <property type="entry name" value="Ser/Thr_Kinases-Pseudokinases"/>
</dbReference>
<evidence type="ECO:0000256" key="4">
    <source>
        <dbReference type="ARBA" id="ARBA00022840"/>
    </source>
</evidence>
<dbReference type="AlphaFoldDB" id="A0A8H3HQI0"/>
<dbReference type="PANTHER" id="PTHR44329">
    <property type="entry name" value="SERINE/THREONINE-PROTEIN KINASE TNNI3K-RELATED"/>
    <property type="match status" value="1"/>
</dbReference>
<evidence type="ECO:0000256" key="3">
    <source>
        <dbReference type="ARBA" id="ARBA00022777"/>
    </source>
</evidence>
<dbReference type="InterPro" id="IPR000719">
    <property type="entry name" value="Prot_kinase_dom"/>
</dbReference>
<comment type="caution">
    <text evidence="7">The sequence shown here is derived from an EMBL/GenBank/DDBJ whole genome shotgun (WGS) entry which is preliminary data.</text>
</comment>
<dbReference type="InterPro" id="IPR008271">
    <property type="entry name" value="Ser/Thr_kinase_AS"/>
</dbReference>
<dbReference type="EMBL" id="CAJNJQ010002299">
    <property type="protein sequence ID" value="CAE7171684.1"/>
    <property type="molecule type" value="Genomic_DNA"/>
</dbReference>